<protein>
    <recommendedName>
        <fullName evidence="4">DUF3784 domain-containing protein</fullName>
    </recommendedName>
</protein>
<comment type="caution">
    <text evidence="2">The sequence shown here is derived from an EMBL/GenBank/DDBJ whole genome shotgun (WGS) entry which is preliminary data.</text>
</comment>
<keyword evidence="1" id="KW-0812">Transmembrane</keyword>
<dbReference type="Pfam" id="PF12650">
    <property type="entry name" value="DUF3784"/>
    <property type="match status" value="1"/>
</dbReference>
<reference evidence="2 3" key="1">
    <citation type="submission" date="2008-10" db="EMBL/GenBank/DDBJ databases">
        <title>Draft genome sequence of Collinsella stercoris (DSM 13279).</title>
        <authorList>
            <person name="Sudarsanam P."/>
            <person name="Ley R."/>
            <person name="Guruge J."/>
            <person name="Turnbaugh P.J."/>
            <person name="Mahowald M."/>
            <person name="Liep D."/>
            <person name="Gordon J."/>
        </authorList>
    </citation>
    <scope>NUCLEOTIDE SEQUENCE [LARGE SCALE GENOMIC DNA]</scope>
    <source>
        <strain evidence="2 3">DSM 13279</strain>
    </source>
</reference>
<dbReference type="AlphaFoldDB" id="B6GCJ7"/>
<keyword evidence="3" id="KW-1185">Reference proteome</keyword>
<dbReference type="Proteomes" id="UP000003560">
    <property type="component" value="Unassembled WGS sequence"/>
</dbReference>
<evidence type="ECO:0000256" key="1">
    <source>
        <dbReference type="SAM" id="Phobius"/>
    </source>
</evidence>
<organism evidence="2 3">
    <name type="scientific">Collinsella stercoris DSM 13279</name>
    <dbReference type="NCBI Taxonomy" id="445975"/>
    <lineage>
        <taxon>Bacteria</taxon>
        <taxon>Bacillati</taxon>
        <taxon>Actinomycetota</taxon>
        <taxon>Coriobacteriia</taxon>
        <taxon>Coriobacteriales</taxon>
        <taxon>Coriobacteriaceae</taxon>
        <taxon>Collinsella</taxon>
    </lineage>
</organism>
<reference evidence="2 3" key="2">
    <citation type="submission" date="2008-10" db="EMBL/GenBank/DDBJ databases">
        <authorList>
            <person name="Fulton L."/>
            <person name="Clifton S."/>
            <person name="Fulton B."/>
            <person name="Xu J."/>
            <person name="Minx P."/>
            <person name="Pepin K.H."/>
            <person name="Johnson M."/>
            <person name="Thiruvilangam P."/>
            <person name="Bhonagiri V."/>
            <person name="Nash W.E."/>
            <person name="Mardis E.R."/>
            <person name="Wilson R.K."/>
        </authorList>
    </citation>
    <scope>NUCLEOTIDE SEQUENCE [LARGE SCALE GENOMIC DNA]</scope>
    <source>
        <strain evidence="2 3">DSM 13279</strain>
    </source>
</reference>
<dbReference type="InterPro" id="IPR017259">
    <property type="entry name" value="UCP037672"/>
</dbReference>
<gene>
    <name evidence="2" type="ORF">COLSTE_01820</name>
</gene>
<name>B6GCJ7_9ACTN</name>
<feature type="transmembrane region" description="Helical" evidence="1">
    <location>
        <begin position="12"/>
        <end position="37"/>
    </location>
</feature>
<proteinExistence type="predicted"/>
<sequence>MTAGGFMDSEVVLSIGALLFLALSIPLLAGRGAWLVAGYNTMAPNQRERYDERKLCRATGCMLLGVSIACGLMACATVFETERVGAREVADWLYLLAAVVLIADVVVGVWYASTRCYRT</sequence>
<feature type="transmembrane region" description="Helical" evidence="1">
    <location>
        <begin position="92"/>
        <end position="112"/>
    </location>
</feature>
<dbReference type="HOGENOM" id="CLU_160574_1_0_11"/>
<feature type="transmembrane region" description="Helical" evidence="1">
    <location>
        <begin position="58"/>
        <end position="80"/>
    </location>
</feature>
<evidence type="ECO:0008006" key="4">
    <source>
        <dbReference type="Google" id="ProtNLM"/>
    </source>
</evidence>
<accession>B6GCJ7</accession>
<evidence type="ECO:0000313" key="2">
    <source>
        <dbReference type="EMBL" id="EEA90028.1"/>
    </source>
</evidence>
<evidence type="ECO:0000313" key="3">
    <source>
        <dbReference type="Proteomes" id="UP000003560"/>
    </source>
</evidence>
<keyword evidence="1" id="KW-1133">Transmembrane helix</keyword>
<keyword evidence="1" id="KW-0472">Membrane</keyword>
<dbReference type="EMBL" id="ABXJ01000105">
    <property type="protein sequence ID" value="EEA90028.1"/>
    <property type="molecule type" value="Genomic_DNA"/>
</dbReference>